<organism evidence="9 10">
    <name type="scientific">Herbaspirillum rhizosphaerae</name>
    <dbReference type="NCBI Taxonomy" id="346179"/>
    <lineage>
        <taxon>Bacteria</taxon>
        <taxon>Pseudomonadati</taxon>
        <taxon>Pseudomonadota</taxon>
        <taxon>Betaproteobacteria</taxon>
        <taxon>Burkholderiales</taxon>
        <taxon>Oxalobacteraceae</taxon>
        <taxon>Herbaspirillum</taxon>
    </lineage>
</organism>
<evidence type="ECO:0000256" key="1">
    <source>
        <dbReference type="ARBA" id="ARBA00004651"/>
    </source>
</evidence>
<dbReference type="InterPro" id="IPR004626">
    <property type="entry name" value="RarD"/>
</dbReference>
<keyword evidence="6 8" id="KW-1133">Transmembrane helix</keyword>
<keyword evidence="10" id="KW-1185">Reference proteome</keyword>
<evidence type="ECO:0000256" key="4">
    <source>
        <dbReference type="ARBA" id="ARBA00022475"/>
    </source>
</evidence>
<evidence type="ECO:0000313" key="9">
    <source>
        <dbReference type="EMBL" id="MFL9877746.1"/>
    </source>
</evidence>
<keyword evidence="7 8" id="KW-0472">Membrane</keyword>
<comment type="caution">
    <text evidence="9">The sequence shown here is derived from an EMBL/GenBank/DDBJ whole genome shotgun (WGS) entry which is preliminary data.</text>
</comment>
<keyword evidence="4" id="KW-1003">Cell membrane</keyword>
<feature type="transmembrane region" description="Helical" evidence="8">
    <location>
        <begin position="38"/>
        <end position="56"/>
    </location>
</feature>
<keyword evidence="5 8" id="KW-0812">Transmembrane</keyword>
<dbReference type="EMBL" id="JAQQFR010000003">
    <property type="protein sequence ID" value="MFL9877746.1"/>
    <property type="molecule type" value="Genomic_DNA"/>
</dbReference>
<dbReference type="RefSeq" id="WP_408166214.1">
    <property type="nucleotide sequence ID" value="NZ_JAQQFR010000003.1"/>
</dbReference>
<sequence length="296" mass="33186">MNHPETARGIALSVIASTLFALLSAYTSWLTPLNGLDIFAWRIVWTLPLAFVLISWRKHGAQLRAAVLALLRTPLQALLFVAMTAMLGVQLWLFLWAPLNGRALDVSLGYFLLPLAMVLIGRFYYGERLDGWQRIAVACAIAGVLHELWMTRAFSWPTVLVALGYPPYFMLRRRLKLDSMVIFTMEIALLTPVALYTLAISPNLSAVWQRPDMYLLLLPGLGLLSTAALDCFLRASRLLPMGLFGILGYVEPVLLVVVAIILLDETLTSAQLWTYIPIWMSVGFTAIHSVRLMQRR</sequence>
<feature type="transmembrane region" description="Helical" evidence="8">
    <location>
        <begin position="213"/>
        <end position="233"/>
    </location>
</feature>
<evidence type="ECO:0000313" key="10">
    <source>
        <dbReference type="Proteomes" id="UP001629214"/>
    </source>
</evidence>
<evidence type="ECO:0000256" key="2">
    <source>
        <dbReference type="ARBA" id="ARBA00007362"/>
    </source>
</evidence>
<feature type="transmembrane region" description="Helical" evidence="8">
    <location>
        <begin position="275"/>
        <end position="293"/>
    </location>
</feature>
<feature type="transmembrane region" description="Helical" evidence="8">
    <location>
        <begin position="108"/>
        <end position="125"/>
    </location>
</feature>
<feature type="transmembrane region" description="Helical" evidence="8">
    <location>
        <begin position="242"/>
        <end position="263"/>
    </location>
</feature>
<evidence type="ECO:0000256" key="6">
    <source>
        <dbReference type="ARBA" id="ARBA00022989"/>
    </source>
</evidence>
<evidence type="ECO:0000256" key="3">
    <source>
        <dbReference type="ARBA" id="ARBA00022448"/>
    </source>
</evidence>
<comment type="similarity">
    <text evidence="2">Belongs to the EamA transporter family.</text>
</comment>
<gene>
    <name evidence="9" type="primary">rarD</name>
    <name evidence="9" type="ORF">PQR63_05120</name>
</gene>
<evidence type="ECO:0000256" key="8">
    <source>
        <dbReference type="SAM" id="Phobius"/>
    </source>
</evidence>
<keyword evidence="3" id="KW-0813">Transport</keyword>
<dbReference type="InterPro" id="IPR037185">
    <property type="entry name" value="EmrE-like"/>
</dbReference>
<feature type="transmembrane region" description="Helical" evidence="8">
    <location>
        <begin position="183"/>
        <end position="201"/>
    </location>
</feature>
<protein>
    <submittedName>
        <fullName evidence="9">EamA family transporter RarD</fullName>
    </submittedName>
</protein>
<evidence type="ECO:0000256" key="5">
    <source>
        <dbReference type="ARBA" id="ARBA00022692"/>
    </source>
</evidence>
<feature type="transmembrane region" description="Helical" evidence="8">
    <location>
        <begin position="77"/>
        <end position="96"/>
    </location>
</feature>
<name>A0ABW8Z496_9BURK</name>
<comment type="subcellular location">
    <subcellularLocation>
        <location evidence="1">Cell membrane</location>
        <topology evidence="1">Multi-pass membrane protein</topology>
    </subcellularLocation>
</comment>
<dbReference type="SUPFAM" id="SSF103481">
    <property type="entry name" value="Multidrug resistance efflux transporter EmrE"/>
    <property type="match status" value="2"/>
</dbReference>
<proteinExistence type="inferred from homology"/>
<dbReference type="Proteomes" id="UP001629214">
    <property type="component" value="Unassembled WGS sequence"/>
</dbReference>
<accession>A0ABW8Z496</accession>
<reference evidence="9 10" key="1">
    <citation type="journal article" date="2024" name="Chem. Sci.">
        <title>Discovery of megapolipeptins by genome mining of a Burkholderiales bacteria collection.</title>
        <authorList>
            <person name="Paulo B.S."/>
            <person name="Recchia M.J.J."/>
            <person name="Lee S."/>
            <person name="Fergusson C.H."/>
            <person name="Romanowski S.B."/>
            <person name="Hernandez A."/>
            <person name="Krull N."/>
            <person name="Liu D.Y."/>
            <person name="Cavanagh H."/>
            <person name="Bos A."/>
            <person name="Gray C.A."/>
            <person name="Murphy B.T."/>
            <person name="Linington R.G."/>
            <person name="Eustaquio A.S."/>
        </authorList>
    </citation>
    <scope>NUCLEOTIDE SEQUENCE [LARGE SCALE GENOMIC DNA]</scope>
    <source>
        <strain evidence="9 10">RL21-008-BIB-B</strain>
    </source>
</reference>
<evidence type="ECO:0000256" key="7">
    <source>
        <dbReference type="ARBA" id="ARBA00023136"/>
    </source>
</evidence>
<feature type="transmembrane region" description="Helical" evidence="8">
    <location>
        <begin position="7"/>
        <end position="26"/>
    </location>
</feature>
<dbReference type="NCBIfam" id="TIGR00688">
    <property type="entry name" value="rarD"/>
    <property type="match status" value="1"/>
</dbReference>